<sequence>LYLLMIHRLKESHDQKEYIKVPKLKMSYRCKQKSDSKERLRNKQILEEESL</sequence>
<dbReference type="Proteomes" id="UP000324800">
    <property type="component" value="Unassembled WGS sequence"/>
</dbReference>
<evidence type="ECO:0000313" key="2">
    <source>
        <dbReference type="Proteomes" id="UP000324800"/>
    </source>
</evidence>
<organism evidence="1 2">
    <name type="scientific">Streblomastix strix</name>
    <dbReference type="NCBI Taxonomy" id="222440"/>
    <lineage>
        <taxon>Eukaryota</taxon>
        <taxon>Metamonada</taxon>
        <taxon>Preaxostyla</taxon>
        <taxon>Oxymonadida</taxon>
        <taxon>Streblomastigidae</taxon>
        <taxon>Streblomastix</taxon>
    </lineage>
</organism>
<gene>
    <name evidence="1" type="ORF">EZS28_051993</name>
</gene>
<accession>A0A5J4SQ89</accession>
<dbReference type="EMBL" id="SNRW01039954">
    <property type="protein sequence ID" value="KAA6348078.1"/>
    <property type="molecule type" value="Genomic_DNA"/>
</dbReference>
<proteinExistence type="predicted"/>
<reference evidence="1 2" key="1">
    <citation type="submission" date="2019-03" db="EMBL/GenBank/DDBJ databases">
        <title>Single cell metagenomics reveals metabolic interactions within the superorganism composed of flagellate Streblomastix strix and complex community of Bacteroidetes bacteria on its surface.</title>
        <authorList>
            <person name="Treitli S.C."/>
            <person name="Kolisko M."/>
            <person name="Husnik F."/>
            <person name="Keeling P."/>
            <person name="Hampl V."/>
        </authorList>
    </citation>
    <scope>NUCLEOTIDE SEQUENCE [LARGE SCALE GENOMIC DNA]</scope>
    <source>
        <strain evidence="1">ST1C</strain>
    </source>
</reference>
<feature type="non-terminal residue" evidence="1">
    <location>
        <position position="1"/>
    </location>
</feature>
<comment type="caution">
    <text evidence="1">The sequence shown here is derived from an EMBL/GenBank/DDBJ whole genome shotgun (WGS) entry which is preliminary data.</text>
</comment>
<name>A0A5J4SQ89_9EUKA</name>
<evidence type="ECO:0000313" key="1">
    <source>
        <dbReference type="EMBL" id="KAA6348078.1"/>
    </source>
</evidence>
<dbReference type="AlphaFoldDB" id="A0A5J4SQ89"/>
<protein>
    <submittedName>
        <fullName evidence="1">Uncharacterized protein</fullName>
    </submittedName>
</protein>